<sequence>MKKLLSIFAVAATLFAFTFPVDLADSIVSQFNKYAGAYPQEKAYLHLDKPYYTAGETIWLKAYLIEAATNVLDTASIPLNVELIDNQLGRVVEKKILKLEGGMAAGDFELSDSLHSGYYRLRAYTNWMKNFDESLMFSKEFKVYKIGEEILPVKFNAQEIDFQFFPEGGQIVEGLDNKIAFKATDKVGNGIDVSGVIISDKEDTVMVFGSEHLGMGVFNFKAVAGETYRAKIKYRNIFEKEVPFPAIEKEGFIMGVEGFVDKKVIRLYVGHNYNKPKGSGDIVVVGQSQGRICYVARTPAHNKAMSVKIPRDKFPEGVAQFTAFDETGRPRCERLVYIYKEDYVNVSITSDKRTYLPKEEVKLEIEAKDMDGEPVAGNFSVVVSDGKQVLMPAHDENIMTYLLLSSDVKGKIEEPDYYFSQTKPEVRRHMDILMLTQGWRRFKWEDIMKPTLPEPVFALERGIGISGEITRPSGKLFEKPVNITFMLWLGEDDRQFGTGQADAEGRFSLQNLDFTGTGKILVQAVVGKLNRNTKIFINRPMAPKLQRNLLPFNPITFDENDLADYLKRTADDLAIEKLLRERRERMLQEVTIKAKREKEREDRVLYSHATNSLKITPDMQVSGNVIDLLRGRVPGVQVLGSASDPTVIIRGISSMMGSTEPTYLLDGMMVDKMTLLSIPVFDVDKIDVLKGADAAIYGSRGGNGVISVLTKRGSPSNDGGPPQGIDVSDIYGYAVPKEFYSPNHAEASMEDFTANARPDYRSTIHWAPIVKTNAKGKAKLSFFNTNAETTVDIRLEGMALAGMPVRAKSSYLVKR</sequence>
<dbReference type="PROSITE" id="PS52016">
    <property type="entry name" value="TONB_DEPENDENT_REC_3"/>
    <property type="match status" value="1"/>
</dbReference>
<reference evidence="6 7" key="1">
    <citation type="submission" date="2019-02" db="EMBL/GenBank/DDBJ databases">
        <title>Bacterial novel species Emticicia sp. 17J42-9 isolated from soil.</title>
        <authorList>
            <person name="Jung H.-Y."/>
        </authorList>
    </citation>
    <scope>NUCLEOTIDE SEQUENCE [LARGE SCALE GENOMIC DNA]</scope>
    <source>
        <strain evidence="6 7">17J42-9</strain>
    </source>
</reference>
<keyword evidence="2" id="KW-0472">Membrane</keyword>
<feature type="signal peptide" evidence="3">
    <location>
        <begin position="1"/>
        <end position="24"/>
    </location>
</feature>
<feature type="domain" description="TonB-dependent receptor plug" evidence="5">
    <location>
        <begin position="621"/>
        <end position="705"/>
    </location>
</feature>
<accession>A0A4Q5M3X5</accession>
<dbReference type="Gene3D" id="2.60.40.1930">
    <property type="match status" value="1"/>
</dbReference>
<comment type="similarity">
    <text evidence="2">Belongs to the TonB-dependent receptor family.</text>
</comment>
<dbReference type="InterPro" id="IPR037066">
    <property type="entry name" value="Plug_dom_sf"/>
</dbReference>
<dbReference type="OrthoDB" id="679547at2"/>
<dbReference type="Gene3D" id="2.170.130.10">
    <property type="entry name" value="TonB-dependent receptor, plug domain"/>
    <property type="match status" value="1"/>
</dbReference>
<dbReference type="InterPro" id="IPR039426">
    <property type="entry name" value="TonB-dep_rcpt-like"/>
</dbReference>
<keyword evidence="1 3" id="KW-0732">Signal</keyword>
<dbReference type="Proteomes" id="UP000293162">
    <property type="component" value="Unassembled WGS sequence"/>
</dbReference>
<dbReference type="GO" id="GO:0004866">
    <property type="term" value="F:endopeptidase inhibitor activity"/>
    <property type="evidence" value="ECO:0007669"/>
    <property type="project" value="InterPro"/>
</dbReference>
<organism evidence="6 7">
    <name type="scientific">Emticicia agri</name>
    <dbReference type="NCBI Taxonomy" id="2492393"/>
    <lineage>
        <taxon>Bacteria</taxon>
        <taxon>Pseudomonadati</taxon>
        <taxon>Bacteroidota</taxon>
        <taxon>Cytophagia</taxon>
        <taxon>Cytophagales</taxon>
        <taxon>Leadbetterellaceae</taxon>
        <taxon>Emticicia</taxon>
    </lineage>
</organism>
<dbReference type="SUPFAM" id="SSF56935">
    <property type="entry name" value="Porins"/>
    <property type="match status" value="1"/>
</dbReference>
<dbReference type="PANTHER" id="PTHR30069:SF29">
    <property type="entry name" value="HEMOGLOBIN AND HEMOGLOBIN-HAPTOGLOBIN-BINDING PROTEIN 1-RELATED"/>
    <property type="match status" value="1"/>
</dbReference>
<keyword evidence="6" id="KW-0675">Receptor</keyword>
<evidence type="ECO:0000313" key="7">
    <source>
        <dbReference type="Proteomes" id="UP000293162"/>
    </source>
</evidence>
<dbReference type="InterPro" id="IPR002890">
    <property type="entry name" value="MG2"/>
</dbReference>
<evidence type="ECO:0000259" key="5">
    <source>
        <dbReference type="Pfam" id="PF07715"/>
    </source>
</evidence>
<comment type="subcellular location">
    <subcellularLocation>
        <location evidence="2">Cell outer membrane</location>
        <topology evidence="2">Multi-pass membrane protein</topology>
    </subcellularLocation>
</comment>
<dbReference type="PANTHER" id="PTHR30069">
    <property type="entry name" value="TONB-DEPENDENT OUTER MEMBRANE RECEPTOR"/>
    <property type="match status" value="1"/>
</dbReference>
<feature type="domain" description="Macroglobulin" evidence="4">
    <location>
        <begin position="42"/>
        <end position="143"/>
    </location>
</feature>
<dbReference type="GO" id="GO:0044718">
    <property type="term" value="P:siderophore transmembrane transport"/>
    <property type="evidence" value="ECO:0007669"/>
    <property type="project" value="TreeGrafter"/>
</dbReference>
<keyword evidence="7" id="KW-1185">Reference proteome</keyword>
<evidence type="ECO:0000313" key="6">
    <source>
        <dbReference type="EMBL" id="RYU96613.1"/>
    </source>
</evidence>
<evidence type="ECO:0000259" key="4">
    <source>
        <dbReference type="Pfam" id="PF01835"/>
    </source>
</evidence>
<dbReference type="GO" id="GO:0009279">
    <property type="term" value="C:cell outer membrane"/>
    <property type="evidence" value="ECO:0007669"/>
    <property type="project" value="UniProtKB-SubCell"/>
</dbReference>
<gene>
    <name evidence="6" type="ORF">EWM59_05535</name>
</gene>
<feature type="chain" id="PRO_5020644058" evidence="3">
    <location>
        <begin position="25"/>
        <end position="815"/>
    </location>
</feature>
<dbReference type="InterPro" id="IPR012910">
    <property type="entry name" value="Plug_dom"/>
</dbReference>
<evidence type="ECO:0000256" key="1">
    <source>
        <dbReference type="ARBA" id="ARBA00022729"/>
    </source>
</evidence>
<dbReference type="EMBL" id="SEWF01000006">
    <property type="protein sequence ID" value="RYU96613.1"/>
    <property type="molecule type" value="Genomic_DNA"/>
</dbReference>
<keyword evidence="2" id="KW-1134">Transmembrane beta strand</keyword>
<evidence type="ECO:0000256" key="3">
    <source>
        <dbReference type="SAM" id="SignalP"/>
    </source>
</evidence>
<keyword evidence="2" id="KW-0813">Transport</keyword>
<dbReference type="AlphaFoldDB" id="A0A4Q5M3X5"/>
<proteinExistence type="inferred from homology"/>
<keyword evidence="2" id="KW-0998">Cell outer membrane</keyword>
<keyword evidence="2" id="KW-0812">Transmembrane</keyword>
<comment type="caution">
    <text evidence="6">The sequence shown here is derived from an EMBL/GenBank/DDBJ whole genome shotgun (WGS) entry which is preliminary data.</text>
</comment>
<dbReference type="Pfam" id="PF07715">
    <property type="entry name" value="Plug"/>
    <property type="match status" value="1"/>
</dbReference>
<evidence type="ECO:0000256" key="2">
    <source>
        <dbReference type="PROSITE-ProRule" id="PRU01360"/>
    </source>
</evidence>
<dbReference type="RefSeq" id="WP_130019948.1">
    <property type="nucleotide sequence ID" value="NZ_SEWF01000006.1"/>
</dbReference>
<protein>
    <submittedName>
        <fullName evidence="6">TonB-dependent receptor</fullName>
    </submittedName>
</protein>
<dbReference type="GO" id="GO:0015344">
    <property type="term" value="F:siderophore uptake transmembrane transporter activity"/>
    <property type="evidence" value="ECO:0007669"/>
    <property type="project" value="TreeGrafter"/>
</dbReference>
<name>A0A4Q5M3X5_9BACT</name>
<dbReference type="Pfam" id="PF01835">
    <property type="entry name" value="MG2"/>
    <property type="match status" value="1"/>
</dbReference>